<dbReference type="SUPFAM" id="SSF49899">
    <property type="entry name" value="Concanavalin A-like lectins/glucanases"/>
    <property type="match status" value="1"/>
</dbReference>
<protein>
    <submittedName>
        <fullName evidence="4">Glycoside hydrolase family 16 protein</fullName>
    </submittedName>
</protein>
<dbReference type="CDD" id="cd00413">
    <property type="entry name" value="Glyco_hydrolase_16"/>
    <property type="match status" value="1"/>
</dbReference>
<keyword evidence="2" id="KW-0732">Signal</keyword>
<name>A0ABS2BLP8_9NEIS</name>
<organism evidence="4 5">
    <name type="scientific">Jeongeupia naejangsanensis</name>
    <dbReference type="NCBI Taxonomy" id="613195"/>
    <lineage>
        <taxon>Bacteria</taxon>
        <taxon>Pseudomonadati</taxon>
        <taxon>Pseudomonadota</taxon>
        <taxon>Betaproteobacteria</taxon>
        <taxon>Neisseriales</taxon>
        <taxon>Chitinibacteraceae</taxon>
        <taxon>Jeongeupia</taxon>
    </lineage>
</organism>
<accession>A0ABS2BLP8</accession>
<dbReference type="PROSITE" id="PS51257">
    <property type="entry name" value="PROKAR_LIPOPROTEIN"/>
    <property type="match status" value="1"/>
</dbReference>
<dbReference type="InterPro" id="IPR000757">
    <property type="entry name" value="Beta-glucanase-like"/>
</dbReference>
<evidence type="ECO:0000313" key="4">
    <source>
        <dbReference type="EMBL" id="MBM3116542.1"/>
    </source>
</evidence>
<evidence type="ECO:0000313" key="5">
    <source>
        <dbReference type="Proteomes" id="UP000809431"/>
    </source>
</evidence>
<comment type="caution">
    <text evidence="4">The sequence shown here is derived from an EMBL/GenBank/DDBJ whole genome shotgun (WGS) entry which is preliminary data.</text>
</comment>
<keyword evidence="4" id="KW-0378">Hydrolase</keyword>
<evidence type="ECO:0000256" key="1">
    <source>
        <dbReference type="ARBA" id="ARBA00006865"/>
    </source>
</evidence>
<comment type="similarity">
    <text evidence="1">Belongs to the glycosyl hydrolase 16 family.</text>
</comment>
<evidence type="ECO:0000256" key="2">
    <source>
        <dbReference type="SAM" id="SignalP"/>
    </source>
</evidence>
<proteinExistence type="inferred from homology"/>
<dbReference type="GO" id="GO:0016787">
    <property type="term" value="F:hydrolase activity"/>
    <property type="evidence" value="ECO:0007669"/>
    <property type="project" value="UniProtKB-KW"/>
</dbReference>
<gene>
    <name evidence="4" type="ORF">JMJ54_11935</name>
</gene>
<keyword evidence="5" id="KW-1185">Reference proteome</keyword>
<feature type="chain" id="PRO_5045524588" evidence="2">
    <location>
        <begin position="21"/>
        <end position="233"/>
    </location>
</feature>
<dbReference type="InterPro" id="IPR013320">
    <property type="entry name" value="ConA-like_dom_sf"/>
</dbReference>
<dbReference type="PROSITE" id="PS51762">
    <property type="entry name" value="GH16_2"/>
    <property type="match status" value="1"/>
</dbReference>
<sequence length="233" mass="26274">MRRCWLAVLCAVLLAGCAGPHIGEMNWLSQRRHGGPGPNQFDRGNVWHDEQGRMHLAIVKRGGEWSCAEAMLSQALGFGRYEFEIEKLPDLGPDLVLGFFNYPSYGTAIDGTNEIDIEIARWGNPAHPNGNFTVWPADPAYSKQRGHHGFEVPPGDGPVQFRFDWQPTAIDFEVAQGGTVLARWRYAPDNPQAMIPQRPLPVMINYWLFEGRKPKVKPPEIVVTAFRFTPRPR</sequence>
<evidence type="ECO:0000259" key="3">
    <source>
        <dbReference type="PROSITE" id="PS51762"/>
    </source>
</evidence>
<feature type="domain" description="GH16" evidence="3">
    <location>
        <begin position="30"/>
        <end position="233"/>
    </location>
</feature>
<reference evidence="4 5" key="1">
    <citation type="submission" date="2021-01" db="EMBL/GenBank/DDBJ databases">
        <title>Draft Genome Sequence and Polyhydroxyalkanoate Biosynthetic Potential of Jeongeupia naejangsanensis Type Strain DSM 24253.</title>
        <authorList>
            <person name="Turrini P."/>
            <person name="Artuso I."/>
            <person name="Lugli G.A."/>
            <person name="Frangipani E."/>
            <person name="Ventura M."/>
            <person name="Visca P."/>
        </authorList>
    </citation>
    <scope>NUCLEOTIDE SEQUENCE [LARGE SCALE GENOMIC DNA]</scope>
    <source>
        <strain evidence="4 5">DSM 24253</strain>
    </source>
</reference>
<dbReference type="Proteomes" id="UP000809431">
    <property type="component" value="Unassembled WGS sequence"/>
</dbReference>
<feature type="signal peptide" evidence="2">
    <location>
        <begin position="1"/>
        <end position="20"/>
    </location>
</feature>
<dbReference type="EMBL" id="JAESND010000005">
    <property type="protein sequence ID" value="MBM3116542.1"/>
    <property type="molecule type" value="Genomic_DNA"/>
</dbReference>
<dbReference type="Gene3D" id="2.60.120.200">
    <property type="match status" value="1"/>
</dbReference>
<dbReference type="RefSeq" id="WP_203538784.1">
    <property type="nucleotide sequence ID" value="NZ_JAESND010000005.1"/>
</dbReference>